<dbReference type="Gene3D" id="3.20.20.140">
    <property type="entry name" value="Metal-dependent hydrolases"/>
    <property type="match status" value="1"/>
</dbReference>
<evidence type="ECO:0000256" key="5">
    <source>
        <dbReference type="ARBA" id="ARBA00022833"/>
    </source>
</evidence>
<protein>
    <submittedName>
        <fullName evidence="7">Adenosine deaminase</fullName>
    </submittedName>
</protein>
<dbReference type="RefSeq" id="WP_188586137.1">
    <property type="nucleotide sequence ID" value="NZ_BMGC01000009.1"/>
</dbReference>
<comment type="cofactor">
    <cofactor evidence="1">
        <name>Zn(2+)</name>
        <dbReference type="ChEBI" id="CHEBI:29105"/>
    </cofactor>
</comment>
<keyword evidence="4" id="KW-0378">Hydrolase</keyword>
<comment type="caution">
    <text evidence="7">The sequence shown here is derived from an EMBL/GenBank/DDBJ whole genome shotgun (WGS) entry which is preliminary data.</text>
</comment>
<evidence type="ECO:0000313" key="8">
    <source>
        <dbReference type="Proteomes" id="UP000621454"/>
    </source>
</evidence>
<accession>A0A916T4U0</accession>
<comment type="similarity">
    <text evidence="2">Belongs to the metallo-dependent hydrolases superfamily. Adenosine and AMP deaminases family.</text>
</comment>
<dbReference type="GO" id="GO:0019239">
    <property type="term" value="F:deaminase activity"/>
    <property type="evidence" value="ECO:0007669"/>
    <property type="project" value="InterPro"/>
</dbReference>
<proteinExistence type="inferred from homology"/>
<feature type="domain" description="Adenosine deaminase" evidence="6">
    <location>
        <begin position="19"/>
        <end position="354"/>
    </location>
</feature>
<dbReference type="InterPro" id="IPR006330">
    <property type="entry name" value="Ado/ade_deaminase"/>
</dbReference>
<evidence type="ECO:0000256" key="3">
    <source>
        <dbReference type="ARBA" id="ARBA00022723"/>
    </source>
</evidence>
<dbReference type="EMBL" id="BMGC01000009">
    <property type="protein sequence ID" value="GGB29171.1"/>
    <property type="molecule type" value="Genomic_DNA"/>
</dbReference>
<keyword evidence="5" id="KW-0862">Zinc</keyword>
<dbReference type="GO" id="GO:0046872">
    <property type="term" value="F:metal ion binding"/>
    <property type="evidence" value="ECO:0007669"/>
    <property type="project" value="UniProtKB-KW"/>
</dbReference>
<name>A0A916T4U0_9ACTN</name>
<dbReference type="InterPro" id="IPR032466">
    <property type="entry name" value="Metal_Hydrolase"/>
</dbReference>
<dbReference type="NCBIfam" id="TIGR01430">
    <property type="entry name" value="aden_deam"/>
    <property type="match status" value="1"/>
</dbReference>
<dbReference type="PROSITE" id="PS00485">
    <property type="entry name" value="A_DEAMINASE"/>
    <property type="match status" value="1"/>
</dbReference>
<keyword evidence="8" id="KW-1185">Reference proteome</keyword>
<evidence type="ECO:0000256" key="4">
    <source>
        <dbReference type="ARBA" id="ARBA00022801"/>
    </source>
</evidence>
<dbReference type="PANTHER" id="PTHR43114">
    <property type="entry name" value="ADENINE DEAMINASE"/>
    <property type="match status" value="1"/>
</dbReference>
<dbReference type="Pfam" id="PF00962">
    <property type="entry name" value="A_deaminase"/>
    <property type="match status" value="1"/>
</dbReference>
<sequence>MSIESAAPAITPELARALPKAEVHLHLEGCFDLADLMLLARRNGATLPGPAASLFDLSTHTVELDPTSAAVTGMGVGRFLAFLDWEGSLVEDYETLRTLAYRACARESASGVRYADIIVNPTHWSPWGHRLEEFLRAICEGFDTAAGDGLCQAQLCVSLLRQQDTDSALEVVDTMVRSRLPRVVALSVDGDESQAGDSNSRLAPAFDRARAEGLRRTVHTGESSGPDSVWAAIDLLHADRIDHGVRAIEDPRLVDTLVARGIGLGICPRSNVAGTHLYGSLAEHPIDRLRRAGVTVSINTDDPGPMGVRIEDEYADCAQTFGWDLATVAEVATASVRASFAPADLAAGILADIATFADALDPDSHPVSAQY</sequence>
<reference evidence="7" key="2">
    <citation type="submission" date="2020-09" db="EMBL/GenBank/DDBJ databases">
        <authorList>
            <person name="Sun Q."/>
            <person name="Zhou Y."/>
        </authorList>
    </citation>
    <scope>NUCLEOTIDE SEQUENCE</scope>
    <source>
        <strain evidence="7">CGMCC 1.12827</strain>
    </source>
</reference>
<dbReference type="InterPro" id="IPR006650">
    <property type="entry name" value="A/AMP_deam_AS"/>
</dbReference>
<dbReference type="GO" id="GO:0009168">
    <property type="term" value="P:purine ribonucleoside monophosphate biosynthetic process"/>
    <property type="evidence" value="ECO:0007669"/>
    <property type="project" value="InterPro"/>
</dbReference>
<dbReference type="AlphaFoldDB" id="A0A916T4U0"/>
<keyword evidence="3" id="KW-0479">Metal-binding</keyword>
<reference evidence="7" key="1">
    <citation type="journal article" date="2014" name="Int. J. Syst. Evol. Microbiol.">
        <title>Complete genome sequence of Corynebacterium casei LMG S-19264T (=DSM 44701T), isolated from a smear-ripened cheese.</title>
        <authorList>
            <consortium name="US DOE Joint Genome Institute (JGI-PGF)"/>
            <person name="Walter F."/>
            <person name="Albersmeier A."/>
            <person name="Kalinowski J."/>
            <person name="Ruckert C."/>
        </authorList>
    </citation>
    <scope>NUCLEOTIDE SEQUENCE</scope>
    <source>
        <strain evidence="7">CGMCC 1.12827</strain>
    </source>
</reference>
<dbReference type="SUPFAM" id="SSF51556">
    <property type="entry name" value="Metallo-dependent hydrolases"/>
    <property type="match status" value="1"/>
</dbReference>
<evidence type="ECO:0000256" key="2">
    <source>
        <dbReference type="ARBA" id="ARBA00006676"/>
    </source>
</evidence>
<evidence type="ECO:0000256" key="1">
    <source>
        <dbReference type="ARBA" id="ARBA00001947"/>
    </source>
</evidence>
<organism evidence="7 8">
    <name type="scientific">Gordonia jinhuaensis</name>
    <dbReference type="NCBI Taxonomy" id="1517702"/>
    <lineage>
        <taxon>Bacteria</taxon>
        <taxon>Bacillati</taxon>
        <taxon>Actinomycetota</taxon>
        <taxon>Actinomycetes</taxon>
        <taxon>Mycobacteriales</taxon>
        <taxon>Gordoniaceae</taxon>
        <taxon>Gordonia</taxon>
    </lineage>
</organism>
<dbReference type="InterPro" id="IPR001365">
    <property type="entry name" value="A_deaminase_dom"/>
</dbReference>
<dbReference type="PANTHER" id="PTHR43114:SF6">
    <property type="entry name" value="ADENINE DEAMINASE"/>
    <property type="match status" value="1"/>
</dbReference>
<gene>
    <name evidence="7" type="primary">add-1</name>
    <name evidence="7" type="ORF">GCM10011489_16610</name>
</gene>
<evidence type="ECO:0000313" key="7">
    <source>
        <dbReference type="EMBL" id="GGB29171.1"/>
    </source>
</evidence>
<evidence type="ECO:0000259" key="6">
    <source>
        <dbReference type="Pfam" id="PF00962"/>
    </source>
</evidence>
<dbReference type="GO" id="GO:0016814">
    <property type="term" value="F:hydrolase activity, acting on carbon-nitrogen (but not peptide) bonds, in cyclic amidines"/>
    <property type="evidence" value="ECO:0007669"/>
    <property type="project" value="UniProtKB-ARBA"/>
</dbReference>
<dbReference type="Proteomes" id="UP000621454">
    <property type="component" value="Unassembled WGS sequence"/>
</dbReference>